<dbReference type="HOGENOM" id="CLU_022996_2_0_1"/>
<feature type="compositionally biased region" description="Basic and acidic residues" evidence="7">
    <location>
        <begin position="104"/>
        <end position="114"/>
    </location>
</feature>
<dbReference type="PaxDb" id="44689-DDB0233108"/>
<dbReference type="GO" id="GO:0030490">
    <property type="term" value="P:maturation of SSU-rRNA"/>
    <property type="evidence" value="ECO:0000250"/>
    <property type="project" value="dictyBase"/>
</dbReference>
<dbReference type="InterPro" id="IPR036322">
    <property type="entry name" value="WD40_repeat_dom_sf"/>
</dbReference>
<evidence type="ECO:0000256" key="7">
    <source>
        <dbReference type="SAM" id="MobiDB-lite"/>
    </source>
</evidence>
<evidence type="ECO:0000313" key="9">
    <source>
        <dbReference type="EMBL" id="EAL67223.1"/>
    </source>
</evidence>
<evidence type="ECO:0000256" key="5">
    <source>
        <dbReference type="ARBA" id="ARBA00023242"/>
    </source>
</evidence>
<accession>Q54VA5</accession>
<dbReference type="Gene3D" id="2.130.10.10">
    <property type="entry name" value="YVTN repeat-like/Quinoprotein amine dehydrogenase"/>
    <property type="match status" value="1"/>
</dbReference>
<dbReference type="eggNOG" id="KOG1272">
    <property type="taxonomic scope" value="Eukaryota"/>
</dbReference>
<dbReference type="OMA" id="MLCHKGS"/>
<dbReference type="AlphaFoldDB" id="Q54VA5"/>
<dbReference type="VEuPathDB" id="AmoebaDB:DDB_G0280489"/>
<organism evidence="9 10">
    <name type="scientific">Dictyostelium discoideum</name>
    <name type="common">Social amoeba</name>
    <dbReference type="NCBI Taxonomy" id="44689"/>
    <lineage>
        <taxon>Eukaryota</taxon>
        <taxon>Amoebozoa</taxon>
        <taxon>Evosea</taxon>
        <taxon>Eumycetozoa</taxon>
        <taxon>Dictyostelia</taxon>
        <taxon>Dictyosteliales</taxon>
        <taxon>Dictyosteliaceae</taxon>
        <taxon>Dictyostelium</taxon>
    </lineage>
</organism>
<evidence type="ECO:0000313" key="10">
    <source>
        <dbReference type="Proteomes" id="UP000002195"/>
    </source>
</evidence>
<feature type="region of interest" description="Disordered" evidence="7">
    <location>
        <begin position="1"/>
        <end position="130"/>
    </location>
</feature>
<keyword evidence="2" id="KW-0698">rRNA processing</keyword>
<dbReference type="GeneID" id="8622585"/>
<evidence type="ECO:0000256" key="6">
    <source>
        <dbReference type="PROSITE-ProRule" id="PRU00221"/>
    </source>
</evidence>
<feature type="compositionally biased region" description="Basic and acidic residues" evidence="7">
    <location>
        <begin position="563"/>
        <end position="604"/>
    </location>
</feature>
<dbReference type="PROSITE" id="PS50294">
    <property type="entry name" value="WD_REPEATS_REGION"/>
    <property type="match status" value="1"/>
</dbReference>
<dbReference type="RefSeq" id="XP_641204.1">
    <property type="nucleotide sequence ID" value="XM_636112.1"/>
</dbReference>
<proteinExistence type="predicted"/>
<dbReference type="Reactome" id="R-DDI-6791226">
    <property type="pathway name" value="Major pathway of rRNA processing in the nucleolus and cytosol"/>
</dbReference>
<feature type="compositionally biased region" description="Acidic residues" evidence="7">
    <location>
        <begin position="75"/>
        <end position="94"/>
    </location>
</feature>
<dbReference type="SMR" id="Q54VA5"/>
<feature type="repeat" description="WD" evidence="6">
    <location>
        <begin position="392"/>
        <end position="433"/>
    </location>
</feature>
<comment type="subcellular location">
    <subcellularLocation>
        <location evidence="1">Nucleus</location>
        <location evidence="1">Nucleolus</location>
    </subcellularLocation>
</comment>
<comment type="caution">
    <text evidence="9">The sequence shown here is derived from an EMBL/GenBank/DDBJ whole genome shotgun (WGS) entry which is preliminary data.</text>
</comment>
<dbReference type="InterPro" id="IPR040315">
    <property type="entry name" value="WDR46/Utp7"/>
</dbReference>
<evidence type="ECO:0000256" key="4">
    <source>
        <dbReference type="ARBA" id="ARBA00022737"/>
    </source>
</evidence>
<dbReference type="InterPro" id="IPR012952">
    <property type="entry name" value="BING4_C_dom"/>
</dbReference>
<feature type="compositionally biased region" description="Acidic residues" evidence="7">
    <location>
        <begin position="49"/>
        <end position="58"/>
    </location>
</feature>
<dbReference type="PANTHER" id="PTHR14085:SF3">
    <property type="entry name" value="WD REPEAT-CONTAINING PROTEIN 46"/>
    <property type="match status" value="1"/>
</dbReference>
<feature type="compositionally biased region" description="Acidic residues" evidence="7">
    <location>
        <begin position="115"/>
        <end position="125"/>
    </location>
</feature>
<evidence type="ECO:0000259" key="8">
    <source>
        <dbReference type="SMART" id="SM01033"/>
    </source>
</evidence>
<gene>
    <name evidence="9" type="primary">wdr46</name>
    <name evidence="9" type="ORF">DDB_G0280489</name>
</gene>
<dbReference type="GO" id="GO:0005730">
    <property type="term" value="C:nucleolus"/>
    <property type="evidence" value="ECO:0000318"/>
    <property type="project" value="GO_Central"/>
</dbReference>
<dbReference type="GO" id="GO:0032040">
    <property type="term" value="C:small-subunit processome"/>
    <property type="evidence" value="ECO:0000318"/>
    <property type="project" value="GO_Central"/>
</dbReference>
<evidence type="ECO:0000256" key="2">
    <source>
        <dbReference type="ARBA" id="ARBA00022552"/>
    </source>
</evidence>
<dbReference type="SMART" id="SM00320">
    <property type="entry name" value="WD40"/>
    <property type="match status" value="2"/>
</dbReference>
<feature type="domain" description="BING4 C-terminal" evidence="8">
    <location>
        <begin position="474"/>
        <end position="552"/>
    </location>
</feature>
<dbReference type="FunFam" id="2.130.10.10:FF:000378">
    <property type="entry name" value="U3 small nucleolar RNA-associated protein 7"/>
    <property type="match status" value="1"/>
</dbReference>
<dbReference type="Pfam" id="PF00400">
    <property type="entry name" value="WD40"/>
    <property type="match status" value="1"/>
</dbReference>
<dbReference type="SMART" id="SM01033">
    <property type="entry name" value="BING4CT"/>
    <property type="match status" value="1"/>
</dbReference>
<evidence type="ECO:0000256" key="3">
    <source>
        <dbReference type="ARBA" id="ARBA00022574"/>
    </source>
</evidence>
<reference evidence="9 10" key="1">
    <citation type="journal article" date="2005" name="Nature">
        <title>The genome of the social amoeba Dictyostelium discoideum.</title>
        <authorList>
            <consortium name="The Dictyostelium discoideum Sequencing Consortium"/>
            <person name="Eichinger L."/>
            <person name="Pachebat J.A."/>
            <person name="Glockner G."/>
            <person name="Rajandream M.A."/>
            <person name="Sucgang R."/>
            <person name="Berriman M."/>
            <person name="Song J."/>
            <person name="Olsen R."/>
            <person name="Szafranski K."/>
            <person name="Xu Q."/>
            <person name="Tunggal B."/>
            <person name="Kummerfeld S."/>
            <person name="Madera M."/>
            <person name="Konfortov B.A."/>
            <person name="Rivero F."/>
            <person name="Bankier A.T."/>
            <person name="Lehmann R."/>
            <person name="Hamlin N."/>
            <person name="Davies R."/>
            <person name="Gaudet P."/>
            <person name="Fey P."/>
            <person name="Pilcher K."/>
            <person name="Chen G."/>
            <person name="Saunders D."/>
            <person name="Sodergren E."/>
            <person name="Davis P."/>
            <person name="Kerhornou A."/>
            <person name="Nie X."/>
            <person name="Hall N."/>
            <person name="Anjard C."/>
            <person name="Hemphill L."/>
            <person name="Bason N."/>
            <person name="Farbrother P."/>
            <person name="Desany B."/>
            <person name="Just E."/>
            <person name="Morio T."/>
            <person name="Rost R."/>
            <person name="Churcher C."/>
            <person name="Cooper J."/>
            <person name="Haydock S."/>
            <person name="van Driessche N."/>
            <person name="Cronin A."/>
            <person name="Goodhead I."/>
            <person name="Muzny D."/>
            <person name="Mourier T."/>
            <person name="Pain A."/>
            <person name="Lu M."/>
            <person name="Harper D."/>
            <person name="Lindsay R."/>
            <person name="Hauser H."/>
            <person name="James K."/>
            <person name="Quiles M."/>
            <person name="Madan Babu M."/>
            <person name="Saito T."/>
            <person name="Buchrieser C."/>
            <person name="Wardroper A."/>
            <person name="Felder M."/>
            <person name="Thangavelu M."/>
            <person name="Johnson D."/>
            <person name="Knights A."/>
            <person name="Loulseged H."/>
            <person name="Mungall K."/>
            <person name="Oliver K."/>
            <person name="Price C."/>
            <person name="Quail M.A."/>
            <person name="Urushihara H."/>
            <person name="Hernandez J."/>
            <person name="Rabbinowitsch E."/>
            <person name="Steffen D."/>
            <person name="Sanders M."/>
            <person name="Ma J."/>
            <person name="Kohara Y."/>
            <person name="Sharp S."/>
            <person name="Simmonds M."/>
            <person name="Spiegler S."/>
            <person name="Tivey A."/>
            <person name="Sugano S."/>
            <person name="White B."/>
            <person name="Walker D."/>
            <person name="Woodward J."/>
            <person name="Winckler T."/>
            <person name="Tanaka Y."/>
            <person name="Shaulsky G."/>
            <person name="Schleicher M."/>
            <person name="Weinstock G."/>
            <person name="Rosenthal A."/>
            <person name="Cox E.C."/>
            <person name="Chisholm R.L."/>
            <person name="Gibbs R."/>
            <person name="Loomis W.F."/>
            <person name="Platzer M."/>
            <person name="Kay R.R."/>
            <person name="Williams J."/>
            <person name="Dear P.H."/>
            <person name="Noegel A.A."/>
            <person name="Barrell B."/>
            <person name="Kuspa A."/>
        </authorList>
    </citation>
    <scope>NUCLEOTIDE SEQUENCE [LARGE SCALE GENOMIC DNA]</scope>
    <source>
        <strain evidence="9 10">AX4</strain>
    </source>
</reference>
<dbReference type="Proteomes" id="UP000002195">
    <property type="component" value="Unassembled WGS sequence"/>
</dbReference>
<dbReference type="FunCoup" id="Q54VA5">
    <property type="interactions" value="1003"/>
</dbReference>
<name>Q54VA5_DICDI</name>
<dbReference type="EMBL" id="AAFI02000036">
    <property type="protein sequence ID" value="EAL67223.1"/>
    <property type="molecule type" value="Genomic_DNA"/>
</dbReference>
<dbReference type="KEGG" id="ddi:DDB_G0280489"/>
<keyword evidence="4" id="KW-0677">Repeat</keyword>
<evidence type="ECO:0000256" key="1">
    <source>
        <dbReference type="ARBA" id="ARBA00004604"/>
    </source>
</evidence>
<feature type="compositionally biased region" description="Basic and acidic residues" evidence="7">
    <location>
        <begin position="25"/>
        <end position="48"/>
    </location>
</feature>
<sequence>MVKDLKLNNNNNKKPSQKTNNNKIIETDNKKNNKNETVDKHWKNSREFNDDDEEEEEEQQQKTNVNKRNNKNDNESDDDDDDEYEKENESDNDNDDKSSKKRKISEFENDKQQDEESDKEDEEKEFELSSKITTINGKPVKVPKGARKYLKGEIVAPTGIKNPFMKTRINKIGELKLESAKAAQKMEMLLQHDVGFIVAENDREKTYKLTQNKIASSVDIQSSGKVFDLALEPNGPYKIQYSKNGRYLLLAGAKGHFSMIDWQRGKKFTERHLASPIRDAVFLQNESMFALAQKKYTYIYNQDGVEMHWLKDHYDPKFLDYLPYHFLLVSATNKGKIIYEDISVGQKVVESFYSGPLSAMCKNPQNAVMNLGFTTGIVQMWIPKSRNPIVKLHCHKSPITSMAVSLSGNHLVTSGLDGMIKIFDLRNTYEEMHAFRTKFTPNSISLSHTNVLAVAGDKETYLWKNPFDTSVKEPYLIHKNASMARNVQFCPFEDVLGIGTDNGFSSILVPGSGIANYDSMEADPFASKKMKREQDIKSLLEKIPHDMISLDPNIIGTIQQGVKTDENKHKRQDKQRQDKNRQFDPKKLEETKQKNKERKEKLESEILNPSSNKSALSRFERR</sequence>
<feature type="region of interest" description="Disordered" evidence="7">
    <location>
        <begin position="561"/>
        <end position="622"/>
    </location>
</feature>
<dbReference type="InParanoid" id="Q54VA5"/>
<dbReference type="InterPro" id="IPR001680">
    <property type="entry name" value="WD40_rpt"/>
</dbReference>
<keyword evidence="10" id="KW-1185">Reference proteome</keyword>
<dbReference type="GO" id="GO:0000462">
    <property type="term" value="P:maturation of SSU-rRNA from tricistronic rRNA transcript (SSU-rRNA, 5.8S rRNA, LSU-rRNA)"/>
    <property type="evidence" value="ECO:0000318"/>
    <property type="project" value="GO_Central"/>
</dbReference>
<keyword evidence="5" id="KW-0539">Nucleus</keyword>
<dbReference type="SUPFAM" id="SSF50978">
    <property type="entry name" value="WD40 repeat-like"/>
    <property type="match status" value="1"/>
</dbReference>
<feature type="compositionally biased region" description="Low complexity" evidence="7">
    <location>
        <begin position="7"/>
        <end position="24"/>
    </location>
</feature>
<dbReference type="Pfam" id="PF08149">
    <property type="entry name" value="BING4CT"/>
    <property type="match status" value="1"/>
</dbReference>
<dbReference type="PANTHER" id="PTHR14085">
    <property type="entry name" value="WD-REPEAT PROTEIN BING4"/>
    <property type="match status" value="1"/>
</dbReference>
<keyword evidence="3 6" id="KW-0853">WD repeat</keyword>
<dbReference type="STRING" id="44689.Q54VA5"/>
<dbReference type="dictyBase" id="DDB_G0280489">
    <property type="gene designation" value="wdr46"/>
</dbReference>
<dbReference type="PROSITE" id="PS50082">
    <property type="entry name" value="WD_REPEATS_2"/>
    <property type="match status" value="1"/>
</dbReference>
<protein>
    <submittedName>
        <fullName evidence="9">WD40 repeat-containing protein</fullName>
    </submittedName>
</protein>
<dbReference type="PhylomeDB" id="Q54VA5"/>
<dbReference type="InterPro" id="IPR015943">
    <property type="entry name" value="WD40/YVTN_repeat-like_dom_sf"/>
</dbReference>